<keyword evidence="1" id="KW-0472">Membrane</keyword>
<evidence type="ECO:0000256" key="1">
    <source>
        <dbReference type="SAM" id="Phobius"/>
    </source>
</evidence>
<keyword evidence="1" id="KW-0812">Transmembrane</keyword>
<reference evidence="3" key="1">
    <citation type="journal article" date="2019" name="Int. J. Syst. Evol. Microbiol.">
        <title>The Global Catalogue of Microorganisms (GCM) 10K type strain sequencing project: providing services to taxonomists for standard genome sequencing and annotation.</title>
        <authorList>
            <consortium name="The Broad Institute Genomics Platform"/>
            <consortium name="The Broad Institute Genome Sequencing Center for Infectious Disease"/>
            <person name="Wu L."/>
            <person name="Ma J."/>
        </authorList>
    </citation>
    <scope>NUCLEOTIDE SEQUENCE [LARGE SCALE GENOMIC DNA]</scope>
    <source>
        <strain evidence="3">CGMCC 1.16855</strain>
    </source>
</reference>
<dbReference type="Proteomes" id="UP001595420">
    <property type="component" value="Unassembled WGS sequence"/>
</dbReference>
<organism evidence="2 3">
    <name type="scientific">Falsiroseomonas tokyonensis</name>
    <dbReference type="NCBI Taxonomy" id="430521"/>
    <lineage>
        <taxon>Bacteria</taxon>
        <taxon>Pseudomonadati</taxon>
        <taxon>Pseudomonadota</taxon>
        <taxon>Alphaproteobacteria</taxon>
        <taxon>Acetobacterales</taxon>
        <taxon>Roseomonadaceae</taxon>
        <taxon>Falsiroseomonas</taxon>
    </lineage>
</organism>
<accession>A0ABV7BV79</accession>
<evidence type="ECO:0000313" key="2">
    <source>
        <dbReference type="EMBL" id="MFC3000463.1"/>
    </source>
</evidence>
<dbReference type="EMBL" id="JBHRSB010000003">
    <property type="protein sequence ID" value="MFC3000463.1"/>
    <property type="molecule type" value="Genomic_DNA"/>
</dbReference>
<protein>
    <submittedName>
        <fullName evidence="2">Uncharacterized protein</fullName>
    </submittedName>
</protein>
<comment type="caution">
    <text evidence="2">The sequence shown here is derived from an EMBL/GenBank/DDBJ whole genome shotgun (WGS) entry which is preliminary data.</text>
</comment>
<name>A0ABV7BV79_9PROT</name>
<gene>
    <name evidence="2" type="ORF">ACFOD3_11205</name>
</gene>
<dbReference type="RefSeq" id="WP_216836558.1">
    <property type="nucleotide sequence ID" value="NZ_JAFNJS010000003.1"/>
</dbReference>
<sequence>MRAAAITLALLALVWPAWLATGWLADRLAPEGTVLLLRAALLLLLLDQVGGLVERREDRRQGGEGHG</sequence>
<keyword evidence="1" id="KW-1133">Transmembrane helix</keyword>
<proteinExistence type="predicted"/>
<keyword evidence="3" id="KW-1185">Reference proteome</keyword>
<feature type="transmembrane region" description="Helical" evidence="1">
    <location>
        <begin position="35"/>
        <end position="53"/>
    </location>
</feature>
<evidence type="ECO:0000313" key="3">
    <source>
        <dbReference type="Proteomes" id="UP001595420"/>
    </source>
</evidence>